<gene>
    <name evidence="1" type="ORF">ILEXP_LOCUS32136</name>
</gene>
<accession>A0ABC8T7X6</accession>
<protein>
    <submittedName>
        <fullName evidence="1">Uncharacterized protein</fullName>
    </submittedName>
</protein>
<comment type="caution">
    <text evidence="1">The sequence shown here is derived from an EMBL/GenBank/DDBJ whole genome shotgun (WGS) entry which is preliminary data.</text>
</comment>
<dbReference type="EMBL" id="CAUOFW020003961">
    <property type="protein sequence ID" value="CAK9163168.1"/>
    <property type="molecule type" value="Genomic_DNA"/>
</dbReference>
<dbReference type="Proteomes" id="UP001642360">
    <property type="component" value="Unassembled WGS sequence"/>
</dbReference>
<organism evidence="1 2">
    <name type="scientific">Ilex paraguariensis</name>
    <name type="common">yerba mate</name>
    <dbReference type="NCBI Taxonomy" id="185542"/>
    <lineage>
        <taxon>Eukaryota</taxon>
        <taxon>Viridiplantae</taxon>
        <taxon>Streptophyta</taxon>
        <taxon>Embryophyta</taxon>
        <taxon>Tracheophyta</taxon>
        <taxon>Spermatophyta</taxon>
        <taxon>Magnoliopsida</taxon>
        <taxon>eudicotyledons</taxon>
        <taxon>Gunneridae</taxon>
        <taxon>Pentapetalae</taxon>
        <taxon>asterids</taxon>
        <taxon>campanulids</taxon>
        <taxon>Aquifoliales</taxon>
        <taxon>Aquifoliaceae</taxon>
        <taxon>Ilex</taxon>
    </lineage>
</organism>
<sequence length="95" mass="10528">MRSIGVKFRRLHGVKQKRLKLPRTVIVDSIYEEIFLWLSSVIEAVIGDALVLPGLAGLSLQSTHFIVTSANLLSCECTIHSTGESFDKSAWCSHD</sequence>
<proteinExistence type="predicted"/>
<keyword evidence="2" id="KW-1185">Reference proteome</keyword>
<dbReference type="AlphaFoldDB" id="A0ABC8T7X6"/>
<evidence type="ECO:0000313" key="2">
    <source>
        <dbReference type="Proteomes" id="UP001642360"/>
    </source>
</evidence>
<name>A0ABC8T7X6_9AQUA</name>
<reference evidence="1 2" key="1">
    <citation type="submission" date="2024-02" db="EMBL/GenBank/DDBJ databases">
        <authorList>
            <person name="Vignale AGUSTIN F."/>
            <person name="Sosa J E."/>
            <person name="Modenutti C."/>
        </authorList>
    </citation>
    <scope>NUCLEOTIDE SEQUENCE [LARGE SCALE GENOMIC DNA]</scope>
</reference>
<evidence type="ECO:0000313" key="1">
    <source>
        <dbReference type="EMBL" id="CAK9163168.1"/>
    </source>
</evidence>